<feature type="domain" description="Terminase large subunit gp17-like C-terminal" evidence="5">
    <location>
        <begin position="305"/>
        <end position="452"/>
    </location>
</feature>
<keyword evidence="3" id="KW-0067">ATP-binding</keyword>
<dbReference type="InterPro" id="IPR035421">
    <property type="entry name" value="Terminase_6C"/>
</dbReference>
<dbReference type="Pfam" id="PF17289">
    <property type="entry name" value="Terminase_6C"/>
    <property type="match status" value="1"/>
</dbReference>
<evidence type="ECO:0000259" key="5">
    <source>
        <dbReference type="Pfam" id="PF17289"/>
    </source>
</evidence>
<evidence type="ECO:0000256" key="4">
    <source>
        <dbReference type="ARBA" id="ARBA00023219"/>
    </source>
</evidence>
<protein>
    <submittedName>
        <fullName evidence="6">Large Terminase</fullName>
    </submittedName>
</protein>
<evidence type="ECO:0000313" key="6">
    <source>
        <dbReference type="EMBL" id="DAE11847.1"/>
    </source>
</evidence>
<keyword evidence="1" id="KW-1188">Viral release from host cell</keyword>
<dbReference type="GO" id="GO:0005524">
    <property type="term" value="F:ATP binding"/>
    <property type="evidence" value="ECO:0007669"/>
    <property type="project" value="UniProtKB-KW"/>
</dbReference>
<accession>A0A8S5PXU3</accession>
<dbReference type="NCBIfam" id="TIGR01630">
    <property type="entry name" value="psiM2_ORF9"/>
    <property type="match status" value="1"/>
</dbReference>
<organism evidence="6">
    <name type="scientific">Siphoviridae sp. ctD3x5</name>
    <dbReference type="NCBI Taxonomy" id="2825384"/>
    <lineage>
        <taxon>Viruses</taxon>
        <taxon>Duplodnaviria</taxon>
        <taxon>Heunggongvirae</taxon>
        <taxon>Uroviricota</taxon>
        <taxon>Caudoviricetes</taxon>
    </lineage>
</organism>
<keyword evidence="2" id="KW-0547">Nucleotide-binding</keyword>
<sequence length="473" mass="53006">MALQQFDEKEISVIRDFCFRDLYTFTRWMFRERRGYQWTQAKHHELICSALMRVFNGETKRLIINIPPRYSKTEIAVVNFIAWAMGRAPDSEFIHASYSSTLAVNNSVQIRNLVQHEEYRAIFPGVELASESSHHWKTTAGGVMYATGTGGTITGFGAGKHRDGFGGALILDDLHKADEARSEVRRQNVIDWFQNTLESRKNSPETPIVVIMQRLHEKDIAGWLLDGGNGEEWEHLCLSAIQDDGTALWPEKHDIETLRRMEQAAPYVFAGQYLQRPAPPDGGTFKPDNLQFVKALPAGNIRWVRGWDLASTANDGDYTAGGRLGVTEDGRYIIANVVRGQYGADERDRILKNTAQKDGVKTKVSIPQDPGQAGKSQTLYLTRQLAGFSVSTSPESGDKVTRAEPFAAQVNIGNVMVLDDGTWDADALIAEMRMFPNGQHDDQIDCLSRAFSELLDTRTGMIDYLRSQVEANK</sequence>
<keyword evidence="4" id="KW-0231">Viral genome packaging</keyword>
<proteinExistence type="predicted"/>
<evidence type="ECO:0000256" key="3">
    <source>
        <dbReference type="ARBA" id="ARBA00022840"/>
    </source>
</evidence>
<reference evidence="6" key="1">
    <citation type="journal article" date="2021" name="Proc. Natl. Acad. Sci. U.S.A.">
        <title>A Catalog of Tens of Thousands of Viruses from Human Metagenomes Reveals Hidden Associations with Chronic Diseases.</title>
        <authorList>
            <person name="Tisza M.J."/>
            <person name="Buck C.B."/>
        </authorList>
    </citation>
    <scope>NUCLEOTIDE SEQUENCE</scope>
    <source>
        <strain evidence="6">CtD3x5</strain>
    </source>
</reference>
<dbReference type="InterPro" id="IPR006517">
    <property type="entry name" value="Phage_terminase_lsu-like_C"/>
</dbReference>
<dbReference type="EMBL" id="BK015538">
    <property type="protein sequence ID" value="DAE11847.1"/>
    <property type="molecule type" value="Genomic_DNA"/>
</dbReference>
<name>A0A8S5PXU3_9CAUD</name>
<evidence type="ECO:0000256" key="1">
    <source>
        <dbReference type="ARBA" id="ARBA00022612"/>
    </source>
</evidence>
<evidence type="ECO:0000256" key="2">
    <source>
        <dbReference type="ARBA" id="ARBA00022741"/>
    </source>
</evidence>